<organism evidence="6 7">
    <name type="scientific">Paucilactobacillus oligofermentans DSM 15707 = LMG 22743</name>
    <dbReference type="NCBI Taxonomy" id="1423778"/>
    <lineage>
        <taxon>Bacteria</taxon>
        <taxon>Bacillati</taxon>
        <taxon>Bacillota</taxon>
        <taxon>Bacilli</taxon>
        <taxon>Lactobacillales</taxon>
        <taxon>Lactobacillaceae</taxon>
        <taxon>Paucilactobacillus</taxon>
    </lineage>
</organism>
<gene>
    <name evidence="6" type="ORF">FC70_GL001670</name>
</gene>
<name>A0A0R1RI07_9LACO</name>
<accession>A0A0R1RI07</accession>
<evidence type="ECO:0000256" key="1">
    <source>
        <dbReference type="ARBA" id="ARBA00001974"/>
    </source>
</evidence>
<keyword evidence="7" id="KW-1185">Reference proteome</keyword>
<dbReference type="Pfam" id="PF01266">
    <property type="entry name" value="DAO"/>
    <property type="match status" value="1"/>
</dbReference>
<dbReference type="InterPro" id="IPR006076">
    <property type="entry name" value="FAD-dep_OxRdtase"/>
</dbReference>
<dbReference type="EMBL" id="AZFE01000032">
    <property type="protein sequence ID" value="KRL54868.1"/>
    <property type="molecule type" value="Genomic_DNA"/>
</dbReference>
<keyword evidence="4" id="KW-0560">Oxidoreductase</keyword>
<evidence type="ECO:0000313" key="6">
    <source>
        <dbReference type="EMBL" id="KRL54868.1"/>
    </source>
</evidence>
<evidence type="ECO:0000259" key="5">
    <source>
        <dbReference type="Pfam" id="PF01266"/>
    </source>
</evidence>
<comment type="similarity">
    <text evidence="2">Belongs to the DadA oxidoreductase family.</text>
</comment>
<dbReference type="GO" id="GO:0016491">
    <property type="term" value="F:oxidoreductase activity"/>
    <property type="evidence" value="ECO:0007669"/>
    <property type="project" value="UniProtKB-KW"/>
</dbReference>
<dbReference type="Gene3D" id="3.50.50.60">
    <property type="entry name" value="FAD/NAD(P)-binding domain"/>
    <property type="match status" value="1"/>
</dbReference>
<dbReference type="PATRIC" id="fig|1423778.4.peg.1708"/>
<comment type="caution">
    <text evidence="6">The sequence shown here is derived from an EMBL/GenBank/DDBJ whole genome shotgun (WGS) entry which is preliminary data.</text>
</comment>
<dbReference type="RefSeq" id="WP_057890581.1">
    <property type="nucleotide sequence ID" value="NZ_AZFE01000032.1"/>
</dbReference>
<evidence type="ECO:0000256" key="4">
    <source>
        <dbReference type="ARBA" id="ARBA00023002"/>
    </source>
</evidence>
<dbReference type="STRING" id="1423778.FC70_GL001670"/>
<comment type="cofactor">
    <cofactor evidence="1">
        <name>FAD</name>
        <dbReference type="ChEBI" id="CHEBI:57692"/>
    </cofactor>
</comment>
<dbReference type="PANTHER" id="PTHR13847">
    <property type="entry name" value="SARCOSINE DEHYDROGENASE-RELATED"/>
    <property type="match status" value="1"/>
</dbReference>
<dbReference type="InterPro" id="IPR036188">
    <property type="entry name" value="FAD/NAD-bd_sf"/>
</dbReference>
<dbReference type="Proteomes" id="UP000051697">
    <property type="component" value="Unassembled WGS sequence"/>
</dbReference>
<dbReference type="SUPFAM" id="SSF51905">
    <property type="entry name" value="FAD/NAD(P)-binding domain"/>
    <property type="match status" value="1"/>
</dbReference>
<dbReference type="PANTHER" id="PTHR13847:SF286">
    <property type="entry name" value="D-AMINO ACID DEHYDROGENASE"/>
    <property type="match status" value="1"/>
</dbReference>
<proteinExistence type="inferred from homology"/>
<dbReference type="KEGG" id="lol:LACOL_0909"/>
<dbReference type="GO" id="GO:0005737">
    <property type="term" value="C:cytoplasm"/>
    <property type="evidence" value="ECO:0007669"/>
    <property type="project" value="TreeGrafter"/>
</dbReference>
<evidence type="ECO:0000256" key="3">
    <source>
        <dbReference type="ARBA" id="ARBA00022630"/>
    </source>
</evidence>
<evidence type="ECO:0000313" key="7">
    <source>
        <dbReference type="Proteomes" id="UP000051697"/>
    </source>
</evidence>
<dbReference type="OrthoDB" id="9805337at2"/>
<dbReference type="Gene3D" id="3.30.9.10">
    <property type="entry name" value="D-Amino Acid Oxidase, subunit A, domain 2"/>
    <property type="match status" value="1"/>
</dbReference>
<sequence length="367" mass="39909">MKKIAIIGGGIVGTTAAFYLSKAEDFEITLYDEQTGQATSAAAGIIAPWLSKRRNKQWYKLAHEGASLYRQLAQDAKLDSNAYSKVGVFVNRNDETALNNLFSLAQERIQTAPEMEIVEKWNQQTISSKMPYLSEWAKPGIFVGGGSRVDGKHLITQLEAASNLTVKNEKANISVVNHEVMVNEEHYDSIFIAAGAFAKELIQPFGFELQLSPQKGQLIEIEDDSINVDDSMPIVMAEGLSELIPVGNHQLLIAATHENDAGFDLNPTQPEIDGLVNNAEITMPNLEGKISTMITNIRIGTRAYTDDFSPFMGTIPGFDNVWIANGLGSSGLTTGPITGKLVADDIMSASGFDGYTKPITNYLSGIE</sequence>
<dbReference type="AlphaFoldDB" id="A0A0R1RI07"/>
<feature type="domain" description="FAD dependent oxidoreductase" evidence="5">
    <location>
        <begin position="3"/>
        <end position="344"/>
    </location>
</feature>
<evidence type="ECO:0000256" key="2">
    <source>
        <dbReference type="ARBA" id="ARBA00009410"/>
    </source>
</evidence>
<reference evidence="6 7" key="1">
    <citation type="journal article" date="2015" name="Genome Announc.">
        <title>Expanding the biotechnology potential of lactobacilli through comparative genomics of 213 strains and associated genera.</title>
        <authorList>
            <person name="Sun Z."/>
            <person name="Harris H.M."/>
            <person name="McCann A."/>
            <person name="Guo C."/>
            <person name="Argimon S."/>
            <person name="Zhang W."/>
            <person name="Yang X."/>
            <person name="Jeffery I.B."/>
            <person name="Cooney J.C."/>
            <person name="Kagawa T.F."/>
            <person name="Liu W."/>
            <person name="Song Y."/>
            <person name="Salvetti E."/>
            <person name="Wrobel A."/>
            <person name="Rasinkangas P."/>
            <person name="Parkhill J."/>
            <person name="Rea M.C."/>
            <person name="O'Sullivan O."/>
            <person name="Ritari J."/>
            <person name="Douillard F.P."/>
            <person name="Paul Ross R."/>
            <person name="Yang R."/>
            <person name="Briner A.E."/>
            <person name="Felis G.E."/>
            <person name="de Vos W.M."/>
            <person name="Barrangou R."/>
            <person name="Klaenhammer T.R."/>
            <person name="Caufield P.W."/>
            <person name="Cui Y."/>
            <person name="Zhang H."/>
            <person name="O'Toole P.W."/>
        </authorList>
    </citation>
    <scope>NUCLEOTIDE SEQUENCE [LARGE SCALE GENOMIC DNA]</scope>
    <source>
        <strain evidence="6 7">DSM 15707</strain>
    </source>
</reference>
<keyword evidence="3" id="KW-0285">Flavoprotein</keyword>
<dbReference type="SUPFAM" id="SSF54373">
    <property type="entry name" value="FAD-linked reductases, C-terminal domain"/>
    <property type="match status" value="1"/>
</dbReference>
<protein>
    <submittedName>
        <fullName evidence="6">Glycine D-amino acid oxidase</fullName>
    </submittedName>
</protein>